<proteinExistence type="predicted"/>
<keyword evidence="2" id="KW-0560">Oxidoreductase</keyword>
<feature type="domain" description="NADH:flavin oxidoreductase/NADH oxidase N-terminal" evidence="3">
    <location>
        <begin position="14"/>
        <end position="207"/>
    </location>
</feature>
<evidence type="ECO:0000313" key="4">
    <source>
        <dbReference type="EMBL" id="PAV91585.1"/>
    </source>
</evidence>
<protein>
    <recommendedName>
        <fullName evidence="3">NADH:flavin oxidoreductase/NADH oxidase N-terminal domain-containing protein</fullName>
    </recommendedName>
</protein>
<evidence type="ECO:0000256" key="2">
    <source>
        <dbReference type="ARBA" id="ARBA00023002"/>
    </source>
</evidence>
<dbReference type="InterPro" id="IPR051799">
    <property type="entry name" value="NADH_flavin_oxidoreductase"/>
</dbReference>
<dbReference type="STRING" id="2018661.A0A2A2LZY9"/>
<dbReference type="PANTHER" id="PTHR43656:SF5">
    <property type="entry name" value="NADH:FLAVIN OXIDOREDUCTASE_NADH OXIDASE N-TERMINAL DOMAIN-CONTAINING PROTEIN"/>
    <property type="match status" value="1"/>
</dbReference>
<evidence type="ECO:0000313" key="5">
    <source>
        <dbReference type="Proteomes" id="UP000218231"/>
    </source>
</evidence>
<dbReference type="GO" id="GO:0010181">
    <property type="term" value="F:FMN binding"/>
    <property type="evidence" value="ECO:0007669"/>
    <property type="project" value="InterPro"/>
</dbReference>
<dbReference type="InterPro" id="IPR013785">
    <property type="entry name" value="Aldolase_TIM"/>
</dbReference>
<comment type="caution">
    <text evidence="4">The sequence shown here is derived from an EMBL/GenBank/DDBJ whole genome shotgun (WGS) entry which is preliminary data.</text>
</comment>
<dbReference type="AlphaFoldDB" id="A0A2A2LZY9"/>
<dbReference type="EMBL" id="LIAE01006306">
    <property type="protein sequence ID" value="PAV91585.1"/>
    <property type="molecule type" value="Genomic_DNA"/>
</dbReference>
<dbReference type="PANTHER" id="PTHR43656">
    <property type="entry name" value="BINDING OXIDOREDUCTASE, PUTATIVE (AFU_ORTHOLOGUE AFUA_2G08260)-RELATED"/>
    <property type="match status" value="1"/>
</dbReference>
<name>A0A2A2LZY9_9BILA</name>
<gene>
    <name evidence="4" type="ORF">WR25_20750</name>
</gene>
<keyword evidence="5" id="KW-1185">Reference proteome</keyword>
<dbReference type="Gene3D" id="3.20.20.70">
    <property type="entry name" value="Aldolase class I"/>
    <property type="match status" value="1"/>
</dbReference>
<sequence length="427" mass="47548">MERYPGKEVNPSPLFEPLIFKNGVIMKNRFVKGPMSEGICSWGDDVRTRGYPTKGILNVYEKWSKGGFGMSITGNIMINPHCLEMPGNGVICKENWSDELGELLKKWADSSKHHGCLAIAQIGHCGRQTAVDSSTQLKFNPGLGIPEYEYVQMSLEEVQTDIIDRFVFAAMKCKEAGFDGVELNSAYGFLLSQFTSAKHNKRTDKYGVNAIREHIPKGNTFLLGIKLNATEFLFDSGAEGVNYAAEMAEYFEELFDFMGLSGGTTEPIDRPTSDMPARFAQRLEFFNTLHQKLTSILKTCKLFPSGFRTVGGMVDALKDGKADGIQIARAATSEPDLPNKIKSGEVKSILWTKFPETEFRLHVDCSGSQILAMSNITLTDGMSPSHGIPMFTSEEACKKYLDQLSEFQKTKDSRESPVPHYLEFIDN</sequence>
<dbReference type="SUPFAM" id="SSF51395">
    <property type="entry name" value="FMN-linked oxidoreductases"/>
    <property type="match status" value="1"/>
</dbReference>
<keyword evidence="1" id="KW-0285">Flavoprotein</keyword>
<evidence type="ECO:0000256" key="1">
    <source>
        <dbReference type="ARBA" id="ARBA00022630"/>
    </source>
</evidence>
<evidence type="ECO:0000259" key="3">
    <source>
        <dbReference type="Pfam" id="PF00724"/>
    </source>
</evidence>
<organism evidence="4 5">
    <name type="scientific">Diploscapter pachys</name>
    <dbReference type="NCBI Taxonomy" id="2018661"/>
    <lineage>
        <taxon>Eukaryota</taxon>
        <taxon>Metazoa</taxon>
        <taxon>Ecdysozoa</taxon>
        <taxon>Nematoda</taxon>
        <taxon>Chromadorea</taxon>
        <taxon>Rhabditida</taxon>
        <taxon>Rhabditina</taxon>
        <taxon>Rhabditomorpha</taxon>
        <taxon>Rhabditoidea</taxon>
        <taxon>Rhabditidae</taxon>
        <taxon>Diploscapter</taxon>
    </lineage>
</organism>
<dbReference type="InterPro" id="IPR001155">
    <property type="entry name" value="OxRdtase_FMN_N"/>
</dbReference>
<reference evidence="4 5" key="1">
    <citation type="journal article" date="2017" name="Curr. Biol.">
        <title>Genome architecture and evolution of a unichromosomal asexual nematode.</title>
        <authorList>
            <person name="Fradin H."/>
            <person name="Zegar C."/>
            <person name="Gutwein M."/>
            <person name="Lucas J."/>
            <person name="Kovtun M."/>
            <person name="Corcoran D."/>
            <person name="Baugh L.R."/>
            <person name="Kiontke K."/>
            <person name="Gunsalus K."/>
            <person name="Fitch D.H."/>
            <person name="Piano F."/>
        </authorList>
    </citation>
    <scope>NUCLEOTIDE SEQUENCE [LARGE SCALE GENOMIC DNA]</scope>
    <source>
        <strain evidence="4">PF1309</strain>
    </source>
</reference>
<dbReference type="GO" id="GO:0016491">
    <property type="term" value="F:oxidoreductase activity"/>
    <property type="evidence" value="ECO:0007669"/>
    <property type="project" value="UniProtKB-KW"/>
</dbReference>
<dbReference type="Proteomes" id="UP000218231">
    <property type="component" value="Unassembled WGS sequence"/>
</dbReference>
<dbReference type="OrthoDB" id="1663137at2759"/>
<dbReference type="Pfam" id="PF00724">
    <property type="entry name" value="Oxidored_FMN"/>
    <property type="match status" value="1"/>
</dbReference>
<accession>A0A2A2LZY9</accession>